<dbReference type="RefSeq" id="WP_385939059.1">
    <property type="nucleotide sequence ID" value="NZ_JBHSOZ010000003.1"/>
</dbReference>
<dbReference type="InterPro" id="IPR036513">
    <property type="entry name" value="STAS_dom_sf"/>
</dbReference>
<dbReference type="PANTHER" id="PTHR33745">
    <property type="entry name" value="RSBT ANTAGONIST PROTEIN RSBS-RELATED"/>
    <property type="match status" value="1"/>
</dbReference>
<accession>A0ABW0YPM3</accession>
<dbReference type="CDD" id="cd07041">
    <property type="entry name" value="STAS_RsbR_RsbS_like"/>
    <property type="match status" value="1"/>
</dbReference>
<evidence type="ECO:0000259" key="2">
    <source>
        <dbReference type="PROSITE" id="PS50801"/>
    </source>
</evidence>
<dbReference type="InterPro" id="IPR051932">
    <property type="entry name" value="Bact_StressResp_Reg"/>
</dbReference>
<dbReference type="SUPFAM" id="SSF52091">
    <property type="entry name" value="SpoIIaa-like"/>
    <property type="match status" value="1"/>
</dbReference>
<comment type="caution">
    <text evidence="3">The sequence shown here is derived from an EMBL/GenBank/DDBJ whole genome shotgun (WGS) entry which is preliminary data.</text>
</comment>
<evidence type="ECO:0000313" key="3">
    <source>
        <dbReference type="EMBL" id="MFC5712039.1"/>
    </source>
</evidence>
<dbReference type="Pfam" id="PF01740">
    <property type="entry name" value="STAS"/>
    <property type="match status" value="1"/>
</dbReference>
<gene>
    <name evidence="3" type="ORF">ACFPU1_04555</name>
</gene>
<dbReference type="Proteomes" id="UP001596142">
    <property type="component" value="Unassembled WGS sequence"/>
</dbReference>
<proteinExistence type="predicted"/>
<reference evidence="4" key="1">
    <citation type="journal article" date="2019" name="Int. J. Syst. Evol. Microbiol.">
        <title>The Global Catalogue of Microorganisms (GCM) 10K type strain sequencing project: providing services to taxonomists for standard genome sequencing and annotation.</title>
        <authorList>
            <consortium name="The Broad Institute Genomics Platform"/>
            <consortium name="The Broad Institute Genome Sequencing Center for Infectious Disease"/>
            <person name="Wu L."/>
            <person name="Ma J."/>
        </authorList>
    </citation>
    <scope>NUCLEOTIDE SEQUENCE [LARGE SCALE GENOMIC DNA]</scope>
    <source>
        <strain evidence="4">CECT 7184</strain>
    </source>
</reference>
<keyword evidence="1" id="KW-0597">Phosphoprotein</keyword>
<organism evidence="3 4">
    <name type="scientific">Thalassorhabdus alkalitolerans</name>
    <dbReference type="NCBI Taxonomy" id="2282697"/>
    <lineage>
        <taxon>Bacteria</taxon>
        <taxon>Bacillati</taxon>
        <taxon>Bacillota</taxon>
        <taxon>Bacilli</taxon>
        <taxon>Bacillales</taxon>
        <taxon>Bacillaceae</taxon>
        <taxon>Thalassorhabdus</taxon>
    </lineage>
</organism>
<dbReference type="PROSITE" id="PS50801">
    <property type="entry name" value="STAS"/>
    <property type="match status" value="1"/>
</dbReference>
<dbReference type="Gene3D" id="3.30.750.24">
    <property type="entry name" value="STAS domain"/>
    <property type="match status" value="1"/>
</dbReference>
<feature type="domain" description="STAS" evidence="2">
    <location>
        <begin position="156"/>
        <end position="267"/>
    </location>
</feature>
<dbReference type="PANTHER" id="PTHR33745:SF3">
    <property type="entry name" value="RSBT CO-ANTAGONIST PROTEIN RSBRC"/>
    <property type="match status" value="1"/>
</dbReference>
<sequence>MSNDLKLLGEKIINEKEVFAESITEKITSGRSYLDDEKIKKWRIELFQFFGDIFTKDEDTVLKEVRPWMKSIAENTVSFGLSVDEAMNNLPKYRSLLWDFFETQIKESDISASTVLQATKNVDVILEEIMKIYSQHYVQQNERLMEAAQESIQELSVPVVPIAGNIAVLPITGEIDTHRAKMVMEKSLEQSRELKLKYLIIDVSGVPMVDTMVSHHIFQVINALRLLGVEAILTGLSPAIAQTVVSLGVNFSNVKTFATLQQALVEIGIRYDLDTSSSSIAERLTKQKQNT</sequence>
<evidence type="ECO:0000256" key="1">
    <source>
        <dbReference type="ARBA" id="ARBA00022553"/>
    </source>
</evidence>
<dbReference type="InterPro" id="IPR002645">
    <property type="entry name" value="STAS_dom"/>
</dbReference>
<name>A0ABW0YPM3_9BACI</name>
<keyword evidence="4" id="KW-1185">Reference proteome</keyword>
<evidence type="ECO:0000313" key="4">
    <source>
        <dbReference type="Proteomes" id="UP001596142"/>
    </source>
</evidence>
<protein>
    <submittedName>
        <fullName evidence="3">STAS domain-containing protein</fullName>
    </submittedName>
</protein>
<dbReference type="EMBL" id="JBHSOZ010000003">
    <property type="protein sequence ID" value="MFC5712039.1"/>
    <property type="molecule type" value="Genomic_DNA"/>
</dbReference>